<reference evidence="6" key="1">
    <citation type="journal article" date="2019" name="Int. J. Syst. Evol. Microbiol.">
        <title>The Global Catalogue of Microorganisms (GCM) 10K type strain sequencing project: providing services to taxonomists for standard genome sequencing and annotation.</title>
        <authorList>
            <consortium name="The Broad Institute Genomics Platform"/>
            <consortium name="The Broad Institute Genome Sequencing Center for Infectious Disease"/>
            <person name="Wu L."/>
            <person name="Ma J."/>
        </authorList>
    </citation>
    <scope>NUCLEOTIDE SEQUENCE [LARGE SCALE GENOMIC DNA]</scope>
    <source>
        <strain evidence="6">JCM 14162</strain>
    </source>
</reference>
<dbReference type="EMBL" id="BAAAEM010000002">
    <property type="protein sequence ID" value="GAA0465532.1"/>
    <property type="molecule type" value="Genomic_DNA"/>
</dbReference>
<evidence type="ECO:0000313" key="6">
    <source>
        <dbReference type="Proteomes" id="UP001500713"/>
    </source>
</evidence>
<gene>
    <name evidence="5" type="ORF">GCM10009096_02670</name>
</gene>
<dbReference type="Pfam" id="PF12833">
    <property type="entry name" value="HTH_18"/>
    <property type="match status" value="1"/>
</dbReference>
<dbReference type="SMART" id="SM00342">
    <property type="entry name" value="HTH_ARAC"/>
    <property type="match status" value="1"/>
</dbReference>
<proteinExistence type="predicted"/>
<dbReference type="InterPro" id="IPR002818">
    <property type="entry name" value="DJ-1/PfpI"/>
</dbReference>
<dbReference type="PRINTS" id="PR00032">
    <property type="entry name" value="HTHARAC"/>
</dbReference>
<keyword evidence="1" id="KW-0805">Transcription regulation</keyword>
<dbReference type="InterPro" id="IPR009057">
    <property type="entry name" value="Homeodomain-like_sf"/>
</dbReference>
<evidence type="ECO:0000313" key="5">
    <source>
        <dbReference type="EMBL" id="GAA0465532.1"/>
    </source>
</evidence>
<dbReference type="InterPro" id="IPR018060">
    <property type="entry name" value="HTH_AraC"/>
</dbReference>
<organism evidence="5 6">
    <name type="scientific">Parasphingorhabdus litoris</name>
    <dbReference type="NCBI Taxonomy" id="394733"/>
    <lineage>
        <taxon>Bacteria</taxon>
        <taxon>Pseudomonadati</taxon>
        <taxon>Pseudomonadota</taxon>
        <taxon>Alphaproteobacteria</taxon>
        <taxon>Sphingomonadales</taxon>
        <taxon>Sphingomonadaceae</taxon>
        <taxon>Parasphingorhabdus</taxon>
    </lineage>
</organism>
<evidence type="ECO:0000256" key="2">
    <source>
        <dbReference type="ARBA" id="ARBA00023125"/>
    </source>
</evidence>
<dbReference type="Pfam" id="PF01965">
    <property type="entry name" value="DJ-1_PfpI"/>
    <property type="match status" value="1"/>
</dbReference>
<dbReference type="InterPro" id="IPR020449">
    <property type="entry name" value="Tscrpt_reg_AraC-type_HTH"/>
</dbReference>
<sequence>MPFDHSIAVLLFDNMNAIDVAGPVEAFSIIKEDDGTSRYSIQFWGLEKLTFETESGMRICAERIAPEDPVAHTLIIPGGAGVRHPQTLSSLAHWLARYHHRFTRIISICTGAYALAEAGLLKGREVTTHWAHADDFEKRFPQVKLNADALFLNDGKYYSSGGVTAGIDLALDLIQDDFGQAAAVAVAREMVVFLRRPGAQTQYSLPLRLQSATDGRLTDVCHWAASNLQEDLSIEKLADMAGLSARQFSRRFKKAFHVSPAAYIKNVRLDHGRSLLSKGASIAQVASMVGFASPDGFQRAFTQRFGVRPSTYQKHFNEGIAP</sequence>
<accession>A0ABP3JW80</accession>
<dbReference type="SUPFAM" id="SSF52317">
    <property type="entry name" value="Class I glutamine amidotransferase-like"/>
    <property type="match status" value="1"/>
</dbReference>
<keyword evidence="6" id="KW-1185">Reference proteome</keyword>
<evidence type="ECO:0000256" key="1">
    <source>
        <dbReference type="ARBA" id="ARBA00023015"/>
    </source>
</evidence>
<dbReference type="Gene3D" id="1.10.10.60">
    <property type="entry name" value="Homeodomain-like"/>
    <property type="match status" value="2"/>
</dbReference>
<dbReference type="Gene3D" id="3.40.50.880">
    <property type="match status" value="1"/>
</dbReference>
<keyword evidence="3" id="KW-0804">Transcription</keyword>
<keyword evidence="2" id="KW-0238">DNA-binding</keyword>
<dbReference type="PANTHER" id="PTHR43130">
    <property type="entry name" value="ARAC-FAMILY TRANSCRIPTIONAL REGULATOR"/>
    <property type="match status" value="1"/>
</dbReference>
<dbReference type="InterPro" id="IPR029062">
    <property type="entry name" value="Class_I_gatase-like"/>
</dbReference>
<dbReference type="SUPFAM" id="SSF46689">
    <property type="entry name" value="Homeodomain-like"/>
    <property type="match status" value="2"/>
</dbReference>
<dbReference type="InterPro" id="IPR052158">
    <property type="entry name" value="INH-QAR"/>
</dbReference>
<name>A0ABP3JW80_9SPHN</name>
<evidence type="ECO:0000259" key="4">
    <source>
        <dbReference type="PROSITE" id="PS01124"/>
    </source>
</evidence>
<dbReference type="RefSeq" id="WP_229954180.1">
    <property type="nucleotide sequence ID" value="NZ_BAAAEM010000002.1"/>
</dbReference>
<dbReference type="Proteomes" id="UP001500713">
    <property type="component" value="Unassembled WGS sequence"/>
</dbReference>
<feature type="domain" description="HTH araC/xylS-type" evidence="4">
    <location>
        <begin position="218"/>
        <end position="315"/>
    </location>
</feature>
<dbReference type="PANTHER" id="PTHR43130:SF3">
    <property type="entry name" value="HTH-TYPE TRANSCRIPTIONAL REGULATOR RV1931C"/>
    <property type="match status" value="1"/>
</dbReference>
<dbReference type="PROSITE" id="PS01124">
    <property type="entry name" value="HTH_ARAC_FAMILY_2"/>
    <property type="match status" value="1"/>
</dbReference>
<evidence type="ECO:0000256" key="3">
    <source>
        <dbReference type="ARBA" id="ARBA00023163"/>
    </source>
</evidence>
<protein>
    <submittedName>
        <fullName evidence="5">GlxA family transcriptional regulator</fullName>
    </submittedName>
</protein>
<comment type="caution">
    <text evidence="5">The sequence shown here is derived from an EMBL/GenBank/DDBJ whole genome shotgun (WGS) entry which is preliminary data.</text>
</comment>
<dbReference type="CDD" id="cd03137">
    <property type="entry name" value="GATase1_AraC_1"/>
    <property type="match status" value="1"/>
</dbReference>